<feature type="binding site" evidence="7">
    <location>
        <position position="69"/>
    </location>
    <ligand>
        <name>[4Fe-4S] cluster</name>
        <dbReference type="ChEBI" id="CHEBI:49883"/>
        <note>4Fe-4S-S-AdoMet</note>
    </ligand>
</feature>
<dbReference type="SFLD" id="SFLDG01060">
    <property type="entry name" value="BATS_domain_containing"/>
    <property type="match status" value="1"/>
</dbReference>
<dbReference type="Gene3D" id="3.20.20.70">
    <property type="entry name" value="Aldolase class I"/>
    <property type="match status" value="1"/>
</dbReference>
<dbReference type="RefSeq" id="WP_117613340.1">
    <property type="nucleotide sequence ID" value="NZ_QSVQ01000007.1"/>
</dbReference>
<organism evidence="10 11">
    <name type="scientific">Dorea formicigenerans</name>
    <dbReference type="NCBI Taxonomy" id="39486"/>
    <lineage>
        <taxon>Bacteria</taxon>
        <taxon>Bacillati</taxon>
        <taxon>Bacillota</taxon>
        <taxon>Clostridia</taxon>
        <taxon>Lachnospirales</taxon>
        <taxon>Lachnospiraceae</taxon>
        <taxon>Dorea</taxon>
    </lineage>
</organism>
<dbReference type="GO" id="GO:0042364">
    <property type="term" value="P:water-soluble vitamin biosynthetic process"/>
    <property type="evidence" value="ECO:0007669"/>
    <property type="project" value="UniProtKB-ARBA"/>
</dbReference>
<dbReference type="EMBL" id="QSVQ01000007">
    <property type="protein sequence ID" value="RGO51120.1"/>
    <property type="molecule type" value="Genomic_DNA"/>
</dbReference>
<dbReference type="InterPro" id="IPR024021">
    <property type="entry name" value="FeFe-hyd_HydE_rSAM"/>
</dbReference>
<protein>
    <submittedName>
        <fullName evidence="10">[FeFe] hydrogenase H-cluster radical SAM maturase HydE</fullName>
    </submittedName>
</protein>
<dbReference type="SMART" id="SM00729">
    <property type="entry name" value="Elp3"/>
    <property type="match status" value="1"/>
</dbReference>
<reference evidence="10 11" key="1">
    <citation type="submission" date="2018-08" db="EMBL/GenBank/DDBJ databases">
        <title>A genome reference for cultivated species of the human gut microbiota.</title>
        <authorList>
            <person name="Zou Y."/>
            <person name="Xue W."/>
            <person name="Luo G."/>
        </authorList>
    </citation>
    <scope>NUCLEOTIDE SEQUENCE [LARGE SCALE GENOMIC DNA]</scope>
    <source>
        <strain evidence="10 11">OM02-12</strain>
    </source>
</reference>
<evidence type="ECO:0000313" key="11">
    <source>
        <dbReference type="Proteomes" id="UP000261055"/>
    </source>
</evidence>
<keyword evidence="11" id="KW-1185">Reference proteome</keyword>
<dbReference type="PROSITE" id="PS51918">
    <property type="entry name" value="RADICAL_SAM"/>
    <property type="match status" value="1"/>
</dbReference>
<keyword evidence="5 7" id="KW-0411">Iron-sulfur</keyword>
<feature type="binding site" evidence="8">
    <location>
        <position position="165"/>
    </location>
    <ligand>
        <name>S-adenosyl-L-methionine</name>
        <dbReference type="ChEBI" id="CHEBI:59789"/>
    </ligand>
</feature>
<accession>A0A3E5GST3</accession>
<comment type="cofactor">
    <cofactor evidence="6">
        <name>[2Fe-2S] cluster</name>
        <dbReference type="ChEBI" id="CHEBI:190135"/>
    </cofactor>
</comment>
<evidence type="ECO:0000259" key="9">
    <source>
        <dbReference type="PROSITE" id="PS51918"/>
    </source>
</evidence>
<dbReference type="InterPro" id="IPR058240">
    <property type="entry name" value="rSAM_sf"/>
</dbReference>
<dbReference type="Proteomes" id="UP000261055">
    <property type="component" value="Unassembled WGS sequence"/>
</dbReference>
<dbReference type="AlphaFoldDB" id="A0A3E5GST3"/>
<dbReference type="GO" id="GO:0044272">
    <property type="term" value="P:sulfur compound biosynthetic process"/>
    <property type="evidence" value="ECO:0007669"/>
    <property type="project" value="UniProtKB-ARBA"/>
</dbReference>
<dbReference type="GO" id="GO:0016740">
    <property type="term" value="F:transferase activity"/>
    <property type="evidence" value="ECO:0007669"/>
    <property type="project" value="TreeGrafter"/>
</dbReference>
<comment type="cofactor">
    <cofactor evidence="7">
        <name>[4Fe-4S] cluster</name>
        <dbReference type="ChEBI" id="CHEBI:49883"/>
    </cofactor>
    <text evidence="7">Binds 1 [4Fe-4S] cluster. The cluster is coordinated with 3 cysteines and an exchangeable S-adenosyl-L-methionine.</text>
</comment>
<evidence type="ECO:0000256" key="3">
    <source>
        <dbReference type="ARBA" id="ARBA00022723"/>
    </source>
</evidence>
<dbReference type="InterPro" id="IPR007197">
    <property type="entry name" value="rSAM"/>
</dbReference>
<sequence length="349" mass="40115">MNGPKELIDKLHKNQELSLEEWTELIKNRTPELSEYLFELAREERHKYYGHDVYVRGLIEFTNYCRNDCLYCGIRKSNAAAHRYRLDEDTILRCCQEGYDLGFRTFVLQGGEDGYFTEERIIHIVRRIREHFPQCAITLSIGEWKKDSYQAFFDAGADRYLLRHETYNPEHYAKLHPPILSAAHRQQCLWDLKDIGYQVGTGFMVGAPYQTPEYLAEDMLFLKELNPHMVGIGPFIPHHDTPFADQPAGTLELTLFMLGLIRLMLPKVLLPATTALGTIHPKGRELGILAGANVVMPNLSPTEVRKDYLLYDNKICTGDESAQCRHCLERRMASVGYQVVTSRGDSLNI</sequence>
<dbReference type="SUPFAM" id="SSF102114">
    <property type="entry name" value="Radical SAM enzymes"/>
    <property type="match status" value="1"/>
</dbReference>
<keyword evidence="4 7" id="KW-0408">Iron</keyword>
<dbReference type="InterPro" id="IPR006638">
    <property type="entry name" value="Elp3/MiaA/NifB-like_rSAM"/>
</dbReference>
<dbReference type="SMART" id="SM00876">
    <property type="entry name" value="BATS"/>
    <property type="match status" value="1"/>
</dbReference>
<evidence type="ECO:0000256" key="5">
    <source>
        <dbReference type="ARBA" id="ARBA00023014"/>
    </source>
</evidence>
<dbReference type="SFLD" id="SFLDG01280">
    <property type="entry name" value="HydE/PylB-like"/>
    <property type="match status" value="1"/>
</dbReference>
<dbReference type="PIRSF" id="PIRSF004762">
    <property type="entry name" value="CHP00423"/>
    <property type="match status" value="1"/>
</dbReference>
<keyword evidence="1 7" id="KW-0004">4Fe-4S</keyword>
<dbReference type="CDD" id="cd01335">
    <property type="entry name" value="Radical_SAM"/>
    <property type="match status" value="1"/>
</dbReference>
<feature type="binding site" evidence="7">
    <location>
        <position position="65"/>
    </location>
    <ligand>
        <name>[4Fe-4S] cluster</name>
        <dbReference type="ChEBI" id="CHEBI:49883"/>
        <note>4Fe-4S-S-AdoMet</note>
    </ligand>
</feature>
<gene>
    <name evidence="10" type="primary">hydE</name>
    <name evidence="10" type="ORF">DXB12_07245</name>
</gene>
<proteinExistence type="predicted"/>
<dbReference type="GO" id="GO:0051539">
    <property type="term" value="F:4 iron, 4 sulfur cluster binding"/>
    <property type="evidence" value="ECO:0007669"/>
    <property type="project" value="UniProtKB-KW"/>
</dbReference>
<keyword evidence="2 7" id="KW-0949">S-adenosyl-L-methionine</keyword>
<name>A0A3E5GST3_9FIRM</name>
<dbReference type="SFLD" id="SFLDF00348">
    <property type="entry name" value="FeFe_hydrogenase_maturase_(Hyd"/>
    <property type="match status" value="1"/>
</dbReference>
<feature type="binding site" evidence="8">
    <location>
        <position position="140"/>
    </location>
    <ligand>
        <name>(3R)-3-methyl-D-ornithine</name>
        <dbReference type="ChEBI" id="CHEBI:64642"/>
    </ligand>
</feature>
<evidence type="ECO:0000313" key="10">
    <source>
        <dbReference type="EMBL" id="RGO51120.1"/>
    </source>
</evidence>
<dbReference type="InterPro" id="IPR010722">
    <property type="entry name" value="BATS_dom"/>
</dbReference>
<dbReference type="InterPro" id="IPR013785">
    <property type="entry name" value="Aldolase_TIM"/>
</dbReference>
<dbReference type="GO" id="GO:0046872">
    <property type="term" value="F:metal ion binding"/>
    <property type="evidence" value="ECO:0007669"/>
    <property type="project" value="UniProtKB-KW"/>
</dbReference>
<comment type="caution">
    <text evidence="10">The sequence shown here is derived from an EMBL/GenBank/DDBJ whole genome shotgun (WGS) entry which is preliminary data.</text>
</comment>
<dbReference type="Pfam" id="PF04055">
    <property type="entry name" value="Radical_SAM"/>
    <property type="match status" value="1"/>
</dbReference>
<evidence type="ECO:0000256" key="8">
    <source>
        <dbReference type="PIRSR" id="PIRSR004762-2"/>
    </source>
</evidence>
<feature type="binding site" evidence="8">
    <location>
        <position position="185"/>
    </location>
    <ligand>
        <name>S-adenosyl-L-methionine</name>
        <dbReference type="ChEBI" id="CHEBI:59789"/>
    </ligand>
</feature>
<feature type="binding site" evidence="7">
    <location>
        <position position="72"/>
    </location>
    <ligand>
        <name>[4Fe-4S] cluster</name>
        <dbReference type="ChEBI" id="CHEBI:49883"/>
        <note>4Fe-4S-S-AdoMet</note>
    </ligand>
</feature>
<evidence type="ECO:0000256" key="4">
    <source>
        <dbReference type="ARBA" id="ARBA00023004"/>
    </source>
</evidence>
<dbReference type="PANTHER" id="PTHR43726:SF1">
    <property type="entry name" value="BIOTIN SYNTHASE"/>
    <property type="match status" value="1"/>
</dbReference>
<keyword evidence="3" id="KW-0479">Metal-binding</keyword>
<evidence type="ECO:0000256" key="2">
    <source>
        <dbReference type="ARBA" id="ARBA00022691"/>
    </source>
</evidence>
<dbReference type="PANTHER" id="PTHR43726">
    <property type="entry name" value="3-METHYLORNITHINE SYNTHASE"/>
    <property type="match status" value="1"/>
</dbReference>
<dbReference type="SFLD" id="SFLDS00029">
    <property type="entry name" value="Radical_SAM"/>
    <property type="match status" value="1"/>
</dbReference>
<evidence type="ECO:0000256" key="7">
    <source>
        <dbReference type="PIRSR" id="PIRSR004762-1"/>
    </source>
</evidence>
<dbReference type="InterPro" id="IPR034422">
    <property type="entry name" value="HydE/PylB-like"/>
</dbReference>
<feature type="domain" description="Radical SAM core" evidence="9">
    <location>
        <begin position="51"/>
        <end position="273"/>
    </location>
</feature>
<evidence type="ECO:0000256" key="1">
    <source>
        <dbReference type="ARBA" id="ARBA00022485"/>
    </source>
</evidence>
<evidence type="ECO:0000256" key="6">
    <source>
        <dbReference type="ARBA" id="ARBA00034078"/>
    </source>
</evidence>
<dbReference type="NCBIfam" id="TIGR03956">
    <property type="entry name" value="rSAM_HydE"/>
    <property type="match status" value="1"/>
</dbReference>